<feature type="domain" description="Cyclic nucleotide-binding" evidence="2">
    <location>
        <begin position="689"/>
        <end position="792"/>
    </location>
</feature>
<feature type="compositionally biased region" description="Basic and acidic residues" evidence="1">
    <location>
        <begin position="71"/>
        <end position="81"/>
    </location>
</feature>
<organism evidence="3 4">
    <name type="scientific">Boothiomyces macroporosus</name>
    <dbReference type="NCBI Taxonomy" id="261099"/>
    <lineage>
        <taxon>Eukaryota</taxon>
        <taxon>Fungi</taxon>
        <taxon>Fungi incertae sedis</taxon>
        <taxon>Chytridiomycota</taxon>
        <taxon>Chytridiomycota incertae sedis</taxon>
        <taxon>Chytridiomycetes</taxon>
        <taxon>Rhizophydiales</taxon>
        <taxon>Terramycetaceae</taxon>
        <taxon>Boothiomyces</taxon>
    </lineage>
</organism>
<dbReference type="InterPro" id="IPR014710">
    <property type="entry name" value="RmlC-like_jellyroll"/>
</dbReference>
<evidence type="ECO:0000259" key="2">
    <source>
        <dbReference type="PROSITE" id="PS50042"/>
    </source>
</evidence>
<dbReference type="InterPro" id="IPR018490">
    <property type="entry name" value="cNMP-bd_dom_sf"/>
</dbReference>
<sequence length="1011" mass="114288">MGQDQKIPTIPIKALAKQDGKFNVVGISVQLPDIVTQEVEQTQTKRESVTSTKPRKSNSTNLDLTLASDQIMRKEREEKSAKKSGQKMAQSKTSQPNILELPSLTKSDSRSSQDDNQMVTETSLDITRIRKKSLEKQEIKPENSLPLSVLAQNLYDIGKERKLGAESSNDILKGKRIRKPSLRSNISDLSIEETAETTDDFENQKINTLKKGLRRTSSSESSDSQTEEEQRTRSHSENSSESSINIRASETRRVKRSTREFGKDSSSSIDSSIDSRTSDSGAGYLGVILQDLTEDDDVSFQTPPKPLVYRHRRRHTIDNVEAEIQTSTPDNLTLDDLIKIQNKLNEKSQLSTNPIIESSSAAGISDKNKRKNLENRVKGTAEYSSSSLLKPRKLSIFSTEKIPEIQSNSKMDEIESGEPTPRSTFMSNKVTTRPRSSSNKESSTGKDAKLSLAPTEPKNQLGNERPQEHKQLKVFGLSTETSIDSAFSLARPIGTKLEVPNTRDSTTKRNSGIINSESLAFEVASKDSLGQRSSVTTNSKIETPPEAKNKRKSLRASIKDEIHHVLTKHSKLLSRFKKPKLPEITIKVTKDATLQESTFLNWLRIYHCIKLVKCVRNVYKAISKRNHTKISSIPIRDNGSLSYVLKSNVVVPDPNFVEQVQSLLREPKFKRSNEAVEKLEMLLRIRMPGFSKFPLAVRFFLCQAITLEHYDKDTILLSEGHTPTCIYFVLSGQVELVRINDGYKFRIDVLNSGSIFGEQCLGINGGIRMFTAATTADSKLLYVSKYDYVDFITKKEDQEAKSQITDTLGMYTFQDHQPFLKTLIARNFFHIYSYTKGQTIVEEGSQFNELLWILDGVCKVTRKLPFLKTQGVLEISQFDQMRNEKYVQIVVETQDLCTGEFFPNVPEIHQGILTPKDIQKNLYVEFFQKLYPSDPNTFQKMGLVAAGIVTIAAIKFTDLIPVISNDFLLKLMREPCVQMYDMRELQQKILSQEEWKATKTKVLHNFNPNNI</sequence>
<dbReference type="SMART" id="SM00100">
    <property type="entry name" value="cNMP"/>
    <property type="match status" value="1"/>
</dbReference>
<feature type="region of interest" description="Disordered" evidence="1">
    <location>
        <begin position="33"/>
        <end position="124"/>
    </location>
</feature>
<dbReference type="Proteomes" id="UP001210925">
    <property type="component" value="Unassembled WGS sequence"/>
</dbReference>
<evidence type="ECO:0000313" key="3">
    <source>
        <dbReference type="EMBL" id="KAJ3251833.1"/>
    </source>
</evidence>
<feature type="compositionally biased region" description="Low complexity" evidence="1">
    <location>
        <begin position="264"/>
        <end position="280"/>
    </location>
</feature>
<dbReference type="PANTHER" id="PTHR23011">
    <property type="entry name" value="CYCLIC NUCLEOTIDE-BINDING DOMAIN CONTAINING PROTEIN"/>
    <property type="match status" value="1"/>
</dbReference>
<protein>
    <recommendedName>
        <fullName evidence="2">Cyclic nucleotide-binding domain-containing protein</fullName>
    </recommendedName>
</protein>
<accession>A0AAD5U9P8</accession>
<reference evidence="3" key="1">
    <citation type="submission" date="2020-05" db="EMBL/GenBank/DDBJ databases">
        <title>Phylogenomic resolution of chytrid fungi.</title>
        <authorList>
            <person name="Stajich J.E."/>
            <person name="Amses K."/>
            <person name="Simmons R."/>
            <person name="Seto K."/>
            <person name="Myers J."/>
            <person name="Bonds A."/>
            <person name="Quandt C.A."/>
            <person name="Barry K."/>
            <person name="Liu P."/>
            <person name="Grigoriev I."/>
            <person name="Longcore J.E."/>
            <person name="James T.Y."/>
        </authorList>
    </citation>
    <scope>NUCLEOTIDE SEQUENCE</scope>
    <source>
        <strain evidence="3">PLAUS21</strain>
    </source>
</reference>
<comment type="caution">
    <text evidence="3">The sequence shown here is derived from an EMBL/GenBank/DDBJ whole genome shotgun (WGS) entry which is preliminary data.</text>
</comment>
<feature type="region of interest" description="Disordered" evidence="1">
    <location>
        <begin position="530"/>
        <end position="554"/>
    </location>
</feature>
<feature type="compositionally biased region" description="Polar residues" evidence="1">
    <location>
        <begin position="114"/>
        <end position="124"/>
    </location>
</feature>
<feature type="region of interest" description="Disordered" evidence="1">
    <location>
        <begin position="159"/>
        <end position="280"/>
    </location>
</feature>
<feature type="compositionally biased region" description="Basic and acidic residues" evidence="1">
    <location>
        <begin position="249"/>
        <end position="263"/>
    </location>
</feature>
<feature type="compositionally biased region" description="Polar residues" evidence="1">
    <location>
        <begin position="530"/>
        <end position="541"/>
    </location>
</feature>
<feature type="region of interest" description="Disordered" evidence="1">
    <location>
        <begin position="405"/>
        <end position="469"/>
    </location>
</feature>
<feature type="compositionally biased region" description="Low complexity" evidence="1">
    <location>
        <begin position="215"/>
        <end position="224"/>
    </location>
</feature>
<evidence type="ECO:0000313" key="4">
    <source>
        <dbReference type="Proteomes" id="UP001210925"/>
    </source>
</evidence>
<dbReference type="Gene3D" id="2.60.120.10">
    <property type="entry name" value="Jelly Rolls"/>
    <property type="match status" value="1"/>
</dbReference>
<dbReference type="SUPFAM" id="SSF51206">
    <property type="entry name" value="cAMP-binding domain-like"/>
    <property type="match status" value="2"/>
</dbReference>
<feature type="compositionally biased region" description="Polar residues" evidence="1">
    <location>
        <begin position="421"/>
        <end position="442"/>
    </location>
</feature>
<feature type="compositionally biased region" description="Acidic residues" evidence="1">
    <location>
        <begin position="190"/>
        <end position="201"/>
    </location>
</feature>
<feature type="compositionally biased region" description="Polar residues" evidence="1">
    <location>
        <begin position="49"/>
        <end position="63"/>
    </location>
</feature>
<dbReference type="EMBL" id="JADGKB010000165">
    <property type="protein sequence ID" value="KAJ3251833.1"/>
    <property type="molecule type" value="Genomic_DNA"/>
</dbReference>
<gene>
    <name evidence="3" type="ORF">HK103_002043</name>
</gene>
<feature type="compositionally biased region" description="Basic and acidic residues" evidence="1">
    <location>
        <begin position="228"/>
        <end position="238"/>
    </location>
</feature>
<evidence type="ECO:0000256" key="1">
    <source>
        <dbReference type="SAM" id="MobiDB-lite"/>
    </source>
</evidence>
<dbReference type="InterPro" id="IPR000595">
    <property type="entry name" value="cNMP-bd_dom"/>
</dbReference>
<feature type="compositionally biased region" description="Polar residues" evidence="1">
    <location>
        <begin position="87"/>
        <end position="97"/>
    </location>
</feature>
<feature type="compositionally biased region" description="Low complexity" evidence="1">
    <location>
        <begin position="239"/>
        <end position="248"/>
    </location>
</feature>
<dbReference type="AlphaFoldDB" id="A0AAD5U9P8"/>
<keyword evidence="4" id="KW-1185">Reference proteome</keyword>
<name>A0AAD5U9P8_9FUNG</name>
<proteinExistence type="predicted"/>
<dbReference type="PANTHER" id="PTHR23011:SF28">
    <property type="entry name" value="CYCLIC NUCLEOTIDE-BINDING DOMAIN CONTAINING PROTEIN"/>
    <property type="match status" value="1"/>
</dbReference>
<dbReference type="Pfam" id="PF00027">
    <property type="entry name" value="cNMP_binding"/>
    <property type="match status" value="1"/>
</dbReference>
<dbReference type="CDD" id="cd00038">
    <property type="entry name" value="CAP_ED"/>
    <property type="match status" value="1"/>
</dbReference>
<dbReference type="PROSITE" id="PS50042">
    <property type="entry name" value="CNMP_BINDING_3"/>
    <property type="match status" value="1"/>
</dbReference>